<reference evidence="9" key="2">
    <citation type="submission" date="2021-04" db="EMBL/GenBank/DDBJ databases">
        <authorList>
            <person name="Gilroy R."/>
        </authorList>
    </citation>
    <scope>NUCLEOTIDE SEQUENCE</scope>
    <source>
        <strain evidence="9">8470</strain>
    </source>
</reference>
<dbReference type="Pfam" id="PF07980">
    <property type="entry name" value="SusD_RagB"/>
    <property type="match status" value="1"/>
</dbReference>
<evidence type="ECO:0000256" key="3">
    <source>
        <dbReference type="ARBA" id="ARBA00022729"/>
    </source>
</evidence>
<evidence type="ECO:0000256" key="6">
    <source>
        <dbReference type="SAM" id="SignalP"/>
    </source>
</evidence>
<organism evidence="9 10">
    <name type="scientific">Candidatus Phocaeicola excrementipullorum</name>
    <dbReference type="NCBI Taxonomy" id="2838731"/>
    <lineage>
        <taxon>Bacteria</taxon>
        <taxon>Pseudomonadati</taxon>
        <taxon>Bacteroidota</taxon>
        <taxon>Bacteroidia</taxon>
        <taxon>Bacteroidales</taxon>
        <taxon>Bacteroidaceae</taxon>
        <taxon>Phocaeicola</taxon>
    </lineage>
</organism>
<comment type="caution">
    <text evidence="9">The sequence shown here is derived from an EMBL/GenBank/DDBJ whole genome shotgun (WGS) entry which is preliminary data.</text>
</comment>
<comment type="similarity">
    <text evidence="2">Belongs to the SusD family.</text>
</comment>
<dbReference type="Pfam" id="PF14322">
    <property type="entry name" value="SusD-like_3"/>
    <property type="match status" value="1"/>
</dbReference>
<evidence type="ECO:0000259" key="7">
    <source>
        <dbReference type="Pfam" id="PF07980"/>
    </source>
</evidence>
<feature type="signal peptide" evidence="6">
    <location>
        <begin position="1"/>
        <end position="20"/>
    </location>
</feature>
<dbReference type="Gene3D" id="1.25.40.390">
    <property type="match status" value="1"/>
</dbReference>
<evidence type="ECO:0000256" key="4">
    <source>
        <dbReference type="ARBA" id="ARBA00023136"/>
    </source>
</evidence>
<dbReference type="AlphaFoldDB" id="A0A948TPB7"/>
<evidence type="ECO:0000313" key="10">
    <source>
        <dbReference type="Proteomes" id="UP000784286"/>
    </source>
</evidence>
<reference evidence="9" key="1">
    <citation type="journal article" date="2021" name="PeerJ">
        <title>Extensive microbial diversity within the chicken gut microbiome revealed by metagenomics and culture.</title>
        <authorList>
            <person name="Gilroy R."/>
            <person name="Ravi A."/>
            <person name="Getino M."/>
            <person name="Pursley I."/>
            <person name="Horton D.L."/>
            <person name="Alikhan N.F."/>
            <person name="Baker D."/>
            <person name="Gharbi K."/>
            <person name="Hall N."/>
            <person name="Watson M."/>
            <person name="Adriaenssens E.M."/>
            <person name="Foster-Nyarko E."/>
            <person name="Jarju S."/>
            <person name="Secka A."/>
            <person name="Antonio M."/>
            <person name="Oren A."/>
            <person name="Chaudhuri R.R."/>
            <person name="La Ragione R."/>
            <person name="Hildebrand F."/>
            <person name="Pallen M.J."/>
        </authorList>
    </citation>
    <scope>NUCLEOTIDE SEQUENCE</scope>
    <source>
        <strain evidence="9">8470</strain>
    </source>
</reference>
<gene>
    <name evidence="9" type="ORF">H9928_10490</name>
</gene>
<feature type="domain" description="RagB/SusD" evidence="7">
    <location>
        <begin position="387"/>
        <end position="595"/>
    </location>
</feature>
<dbReference type="SUPFAM" id="SSF48452">
    <property type="entry name" value="TPR-like"/>
    <property type="match status" value="1"/>
</dbReference>
<evidence type="ECO:0000256" key="5">
    <source>
        <dbReference type="ARBA" id="ARBA00023237"/>
    </source>
</evidence>
<accession>A0A948TPB7</accession>
<keyword evidence="4" id="KW-0472">Membrane</keyword>
<evidence type="ECO:0000256" key="2">
    <source>
        <dbReference type="ARBA" id="ARBA00006275"/>
    </source>
</evidence>
<feature type="domain" description="SusD-like N-terminal" evidence="8">
    <location>
        <begin position="23"/>
        <end position="218"/>
    </location>
</feature>
<dbReference type="EMBL" id="JAHLFJ010000093">
    <property type="protein sequence ID" value="MBU3856959.1"/>
    <property type="molecule type" value="Genomic_DNA"/>
</dbReference>
<protein>
    <submittedName>
        <fullName evidence="9">RagB/SusD family nutrient uptake outer membrane protein</fullName>
    </submittedName>
</protein>
<evidence type="ECO:0000259" key="8">
    <source>
        <dbReference type="Pfam" id="PF14322"/>
    </source>
</evidence>
<proteinExistence type="inferred from homology"/>
<dbReference type="InterPro" id="IPR011990">
    <property type="entry name" value="TPR-like_helical_dom_sf"/>
</dbReference>
<dbReference type="InterPro" id="IPR012944">
    <property type="entry name" value="SusD_RagB_dom"/>
</dbReference>
<evidence type="ECO:0000256" key="1">
    <source>
        <dbReference type="ARBA" id="ARBA00004442"/>
    </source>
</evidence>
<keyword evidence="3 6" id="KW-0732">Signal</keyword>
<comment type="subcellular location">
    <subcellularLocation>
        <location evidence="1">Cell outer membrane</location>
    </subcellularLocation>
</comment>
<evidence type="ECO:0000313" key="9">
    <source>
        <dbReference type="EMBL" id="MBU3856959.1"/>
    </source>
</evidence>
<sequence length="595" mass="66966">MKKLIYIAACAGAVAFSSCADNFLDLEPLDAKTDLVYFQRAEQFNEYALGLYNQLIGWQCRYDGIFDHMDCASDLSTYFSNNNDVGTGTIQVAANSGWWDNCYGNIRATNMLFQKAAAYPGSQQDIEQPLGEGYFFRAYTYFYLLQHFGGVPIVTAVLDVDSPELYGSRSSRYDVVEFILSDLDKAIEYLPNEASIPSSDKGRISKGGAKAFKARVLLYEATWRKYNGTSTDFQGSGGPASDQVNDFLDEAVSLCEDVMGDSSYSLWNFNASGEPADEADAAEMENYMSSRYLFNIEDESSNPFGKGKDTNHEFVIYSTYDTQRIAGQEITQTIWKLTASRKLVDMFLCRDGLPVEKSPLFKGYEHRGEEFDNRDYRLASYIGRTDNVALTGGNSGYTSYKFAITSRTVANKDEHHNYPVLRLAEVYLIYAEALFERNGRIEDGQLDRSINLLRDRGGVAHLSNAFVQSNGLDMLTEIRRERTIELYMEGFRYDDLKRWGQMEAELNESRCGMVVGDADFKTDFVDYDGNAIANLYSPNNYVWGTEKVQAGEDVPVTCVVCLGSSEISVDKTDYLWPLPSRQIEMNPNLVQNPGY</sequence>
<feature type="chain" id="PRO_5037154164" evidence="6">
    <location>
        <begin position="21"/>
        <end position="595"/>
    </location>
</feature>
<dbReference type="GO" id="GO:0009279">
    <property type="term" value="C:cell outer membrane"/>
    <property type="evidence" value="ECO:0007669"/>
    <property type="project" value="UniProtKB-SubCell"/>
</dbReference>
<keyword evidence="5" id="KW-0998">Cell outer membrane</keyword>
<dbReference type="InterPro" id="IPR033985">
    <property type="entry name" value="SusD-like_N"/>
</dbReference>
<dbReference type="PROSITE" id="PS51257">
    <property type="entry name" value="PROKAR_LIPOPROTEIN"/>
    <property type="match status" value="1"/>
</dbReference>
<dbReference type="Proteomes" id="UP000784286">
    <property type="component" value="Unassembled WGS sequence"/>
</dbReference>
<name>A0A948TPB7_9BACT</name>